<reference evidence="2" key="1">
    <citation type="journal article" date="2014" name="BMC Genomics">
        <title>Characterizing the developmental transcriptome of the oriental fruit fly, Bactrocera dorsalis (Diptera: Tephritidae) through comparative genomic analysis with Drosophila melanogaster utilizing modENCODE datasets.</title>
        <authorList>
            <person name="Geib S.M."/>
            <person name="Calla B."/>
            <person name="Hall B."/>
            <person name="Hou S."/>
            <person name="Manoukis N.C."/>
        </authorList>
    </citation>
    <scope>NUCLEOTIDE SEQUENCE</scope>
    <source>
        <strain evidence="2">Punador</strain>
    </source>
</reference>
<dbReference type="InterPro" id="IPR042508">
    <property type="entry name" value="FBXW5"/>
</dbReference>
<dbReference type="EMBL" id="GAKP01010529">
    <property type="protein sequence ID" value="JAC48423.1"/>
    <property type="molecule type" value="Transcribed_RNA"/>
</dbReference>
<dbReference type="Pfam" id="PF12937">
    <property type="entry name" value="F-box-like"/>
    <property type="match status" value="1"/>
</dbReference>
<dbReference type="GO" id="GO:0016567">
    <property type="term" value="P:protein ubiquitination"/>
    <property type="evidence" value="ECO:0007669"/>
    <property type="project" value="InterPro"/>
</dbReference>
<proteinExistence type="predicted"/>
<name>A0A034W3R7_BACDO</name>
<sequence length="129" mass="15150">MENNWNLYKKSEVNNWDDDDNFCNTNKSNKLKWWSIPEPILFRIYWLLPIKDLLNAGVTCKRWFTLSNDELMWKQKFLLHYKVEPTIGLKPGMPKAKCKTKTVGIHKNTNLKKTALCIFLANAGLIFNS</sequence>
<dbReference type="PANTHER" id="PTHR20995:SF17">
    <property type="entry name" value="F-BOX_WD REPEAT-CONTAINING PROTEIN 5"/>
    <property type="match status" value="1"/>
</dbReference>
<dbReference type="OrthoDB" id="192402at2759"/>
<dbReference type="InterPro" id="IPR036047">
    <property type="entry name" value="F-box-like_dom_sf"/>
</dbReference>
<dbReference type="AlphaFoldDB" id="A0A034W3R7"/>
<evidence type="ECO:0000313" key="2">
    <source>
        <dbReference type="EMBL" id="JAC48423.1"/>
    </source>
</evidence>
<dbReference type="SUPFAM" id="SSF81383">
    <property type="entry name" value="F-box domain"/>
    <property type="match status" value="1"/>
</dbReference>
<feature type="domain" description="F-box" evidence="1">
    <location>
        <begin position="30"/>
        <end position="76"/>
    </location>
</feature>
<dbReference type="InterPro" id="IPR032675">
    <property type="entry name" value="LRR_dom_sf"/>
</dbReference>
<dbReference type="InterPro" id="IPR001810">
    <property type="entry name" value="F-box_dom"/>
</dbReference>
<dbReference type="GO" id="GO:0019005">
    <property type="term" value="C:SCF ubiquitin ligase complex"/>
    <property type="evidence" value="ECO:0007669"/>
    <property type="project" value="InterPro"/>
</dbReference>
<dbReference type="PROSITE" id="PS50181">
    <property type="entry name" value="FBOX"/>
    <property type="match status" value="1"/>
</dbReference>
<accession>A0A034W3R7</accession>
<gene>
    <name evidence="2" type="primary">FBXW5</name>
</gene>
<dbReference type="Gene3D" id="3.80.10.10">
    <property type="entry name" value="Ribonuclease Inhibitor"/>
    <property type="match status" value="1"/>
</dbReference>
<evidence type="ECO:0000259" key="1">
    <source>
        <dbReference type="PROSITE" id="PS50181"/>
    </source>
</evidence>
<dbReference type="PANTHER" id="PTHR20995">
    <property type="entry name" value="F-BOX/WD REPEAT-CONTAINING PROTEIN 5"/>
    <property type="match status" value="1"/>
</dbReference>
<protein>
    <submittedName>
        <fullName evidence="2">F-box/WD repeat-containing protein 5</fullName>
    </submittedName>
</protein>
<organism evidence="2">
    <name type="scientific">Bactrocera dorsalis</name>
    <name type="common">Oriental fruit fly</name>
    <name type="synonym">Dacus dorsalis</name>
    <dbReference type="NCBI Taxonomy" id="27457"/>
    <lineage>
        <taxon>Eukaryota</taxon>
        <taxon>Metazoa</taxon>
        <taxon>Ecdysozoa</taxon>
        <taxon>Arthropoda</taxon>
        <taxon>Hexapoda</taxon>
        <taxon>Insecta</taxon>
        <taxon>Pterygota</taxon>
        <taxon>Neoptera</taxon>
        <taxon>Endopterygota</taxon>
        <taxon>Diptera</taxon>
        <taxon>Brachycera</taxon>
        <taxon>Muscomorpha</taxon>
        <taxon>Tephritoidea</taxon>
        <taxon>Tephritidae</taxon>
        <taxon>Bactrocera</taxon>
        <taxon>Bactrocera</taxon>
    </lineage>
</organism>
<dbReference type="GO" id="GO:0080008">
    <property type="term" value="C:Cul4-RING E3 ubiquitin ligase complex"/>
    <property type="evidence" value="ECO:0007669"/>
    <property type="project" value="InterPro"/>
</dbReference>